<name>D6WDV2_TRICA</name>
<evidence type="ECO:0000313" key="2">
    <source>
        <dbReference type="Proteomes" id="UP000007266"/>
    </source>
</evidence>
<accession>D6WDV2</accession>
<dbReference type="EMBL" id="KQ971323">
    <property type="protein sequence ID" value="EEZ99914.1"/>
    <property type="molecule type" value="Genomic_DNA"/>
</dbReference>
<keyword evidence="2" id="KW-1185">Reference proteome</keyword>
<dbReference type="AlphaFoldDB" id="D6WDV2"/>
<dbReference type="Proteomes" id="UP000007266">
    <property type="component" value="Linkage group 3"/>
</dbReference>
<sequence>MAEVKSVDKLRRRLRRQLRIGEVDDALGDYLCRQGRNDRILIYASP</sequence>
<dbReference type="HOGENOM" id="CLU_3191964_0_0_1"/>
<evidence type="ECO:0000313" key="1">
    <source>
        <dbReference type="EMBL" id="EEZ99914.1"/>
    </source>
</evidence>
<organism evidence="1 2">
    <name type="scientific">Tribolium castaneum</name>
    <name type="common">Red flour beetle</name>
    <dbReference type="NCBI Taxonomy" id="7070"/>
    <lineage>
        <taxon>Eukaryota</taxon>
        <taxon>Metazoa</taxon>
        <taxon>Ecdysozoa</taxon>
        <taxon>Arthropoda</taxon>
        <taxon>Hexapoda</taxon>
        <taxon>Insecta</taxon>
        <taxon>Pterygota</taxon>
        <taxon>Neoptera</taxon>
        <taxon>Endopterygota</taxon>
        <taxon>Coleoptera</taxon>
        <taxon>Polyphaga</taxon>
        <taxon>Cucujiformia</taxon>
        <taxon>Tenebrionidae</taxon>
        <taxon>Tenebrionidae incertae sedis</taxon>
        <taxon>Tribolium</taxon>
    </lineage>
</organism>
<reference evidence="1 2" key="1">
    <citation type="journal article" date="2008" name="Nature">
        <title>The genome of the model beetle and pest Tribolium castaneum.</title>
        <authorList>
            <consortium name="Tribolium Genome Sequencing Consortium"/>
            <person name="Richards S."/>
            <person name="Gibbs R.A."/>
            <person name="Weinstock G.M."/>
            <person name="Brown S.J."/>
            <person name="Denell R."/>
            <person name="Beeman R.W."/>
            <person name="Gibbs R."/>
            <person name="Beeman R.W."/>
            <person name="Brown S.J."/>
            <person name="Bucher G."/>
            <person name="Friedrich M."/>
            <person name="Grimmelikhuijzen C.J."/>
            <person name="Klingler M."/>
            <person name="Lorenzen M."/>
            <person name="Richards S."/>
            <person name="Roth S."/>
            <person name="Schroder R."/>
            <person name="Tautz D."/>
            <person name="Zdobnov E.M."/>
            <person name="Muzny D."/>
            <person name="Gibbs R.A."/>
            <person name="Weinstock G.M."/>
            <person name="Attaway T."/>
            <person name="Bell S."/>
            <person name="Buhay C.J."/>
            <person name="Chandrabose M.N."/>
            <person name="Chavez D."/>
            <person name="Clerk-Blankenburg K.P."/>
            <person name="Cree A."/>
            <person name="Dao M."/>
            <person name="Davis C."/>
            <person name="Chacko J."/>
            <person name="Dinh H."/>
            <person name="Dugan-Rocha S."/>
            <person name="Fowler G."/>
            <person name="Garner T.T."/>
            <person name="Garnes J."/>
            <person name="Gnirke A."/>
            <person name="Hawes A."/>
            <person name="Hernandez J."/>
            <person name="Hines S."/>
            <person name="Holder M."/>
            <person name="Hume J."/>
            <person name="Jhangiani S.N."/>
            <person name="Joshi V."/>
            <person name="Khan Z.M."/>
            <person name="Jackson L."/>
            <person name="Kovar C."/>
            <person name="Kowis A."/>
            <person name="Lee S."/>
            <person name="Lewis L.R."/>
            <person name="Margolis J."/>
            <person name="Morgan M."/>
            <person name="Nazareth L.V."/>
            <person name="Nguyen N."/>
            <person name="Okwuonu G."/>
            <person name="Parker D."/>
            <person name="Richards S."/>
            <person name="Ruiz S.J."/>
            <person name="Santibanez J."/>
            <person name="Savard J."/>
            <person name="Scherer S.E."/>
            <person name="Schneider B."/>
            <person name="Sodergren E."/>
            <person name="Tautz D."/>
            <person name="Vattahil S."/>
            <person name="Villasana D."/>
            <person name="White C.S."/>
            <person name="Wright R."/>
            <person name="Park Y."/>
            <person name="Beeman R.W."/>
            <person name="Lord J."/>
            <person name="Oppert B."/>
            <person name="Lorenzen M."/>
            <person name="Brown S."/>
            <person name="Wang L."/>
            <person name="Savard J."/>
            <person name="Tautz D."/>
            <person name="Richards S."/>
            <person name="Weinstock G."/>
            <person name="Gibbs R.A."/>
            <person name="Liu Y."/>
            <person name="Worley K."/>
            <person name="Weinstock G."/>
            <person name="Elsik C.G."/>
            <person name="Reese J.T."/>
            <person name="Elhaik E."/>
            <person name="Landan G."/>
            <person name="Graur D."/>
            <person name="Arensburger P."/>
            <person name="Atkinson P."/>
            <person name="Beeman R.W."/>
            <person name="Beidler J."/>
            <person name="Brown S.J."/>
            <person name="Demuth J.P."/>
            <person name="Drury D.W."/>
            <person name="Du Y.Z."/>
            <person name="Fujiwara H."/>
            <person name="Lorenzen M."/>
            <person name="Maselli V."/>
            <person name="Osanai M."/>
            <person name="Park Y."/>
            <person name="Robertson H.M."/>
            <person name="Tu Z."/>
            <person name="Wang J.J."/>
            <person name="Wang S."/>
            <person name="Richards S."/>
            <person name="Song H."/>
            <person name="Zhang L."/>
            <person name="Sodergren E."/>
            <person name="Werner D."/>
            <person name="Stanke M."/>
            <person name="Morgenstern B."/>
            <person name="Solovyev V."/>
            <person name="Kosarev P."/>
            <person name="Brown G."/>
            <person name="Chen H.C."/>
            <person name="Ermolaeva O."/>
            <person name="Hlavina W."/>
            <person name="Kapustin Y."/>
            <person name="Kiryutin B."/>
            <person name="Kitts P."/>
            <person name="Maglott D."/>
            <person name="Pruitt K."/>
            <person name="Sapojnikov V."/>
            <person name="Souvorov A."/>
            <person name="Mackey A.J."/>
            <person name="Waterhouse R.M."/>
            <person name="Wyder S."/>
            <person name="Zdobnov E.M."/>
            <person name="Zdobnov E.M."/>
            <person name="Wyder S."/>
            <person name="Kriventseva E.V."/>
            <person name="Kadowaki T."/>
            <person name="Bork P."/>
            <person name="Aranda M."/>
            <person name="Bao R."/>
            <person name="Beermann A."/>
            <person name="Berns N."/>
            <person name="Bolognesi R."/>
            <person name="Bonneton F."/>
            <person name="Bopp D."/>
            <person name="Brown S.J."/>
            <person name="Bucher G."/>
            <person name="Butts T."/>
            <person name="Chaumot A."/>
            <person name="Denell R.E."/>
            <person name="Ferrier D.E."/>
            <person name="Friedrich M."/>
            <person name="Gordon C.M."/>
            <person name="Jindra M."/>
            <person name="Klingler M."/>
            <person name="Lan Q."/>
            <person name="Lattorff H.M."/>
            <person name="Laudet V."/>
            <person name="von Levetsow C."/>
            <person name="Liu Z."/>
            <person name="Lutz R."/>
            <person name="Lynch J.A."/>
            <person name="da Fonseca R.N."/>
            <person name="Posnien N."/>
            <person name="Reuter R."/>
            <person name="Roth S."/>
            <person name="Savard J."/>
            <person name="Schinko J.B."/>
            <person name="Schmitt C."/>
            <person name="Schoppmeier M."/>
            <person name="Schroder R."/>
            <person name="Shippy T.D."/>
            <person name="Simonnet F."/>
            <person name="Marques-Souza H."/>
            <person name="Tautz D."/>
            <person name="Tomoyasu Y."/>
            <person name="Trauner J."/>
            <person name="Van der Zee M."/>
            <person name="Vervoort M."/>
            <person name="Wittkopp N."/>
            <person name="Wimmer E.A."/>
            <person name="Yang X."/>
            <person name="Jones A.K."/>
            <person name="Sattelle D.B."/>
            <person name="Ebert P.R."/>
            <person name="Nelson D."/>
            <person name="Scott J.G."/>
            <person name="Beeman R.W."/>
            <person name="Muthukrishnan S."/>
            <person name="Kramer K.J."/>
            <person name="Arakane Y."/>
            <person name="Beeman R.W."/>
            <person name="Zhu Q."/>
            <person name="Hogenkamp D."/>
            <person name="Dixit R."/>
            <person name="Oppert B."/>
            <person name="Jiang H."/>
            <person name="Zou Z."/>
            <person name="Marshall J."/>
            <person name="Elpidina E."/>
            <person name="Vinokurov K."/>
            <person name="Oppert C."/>
            <person name="Zou Z."/>
            <person name="Evans J."/>
            <person name="Lu Z."/>
            <person name="Zhao P."/>
            <person name="Sumathipala N."/>
            <person name="Altincicek B."/>
            <person name="Vilcinskas A."/>
            <person name="Williams M."/>
            <person name="Hultmark D."/>
            <person name="Hetru C."/>
            <person name="Jiang H."/>
            <person name="Grimmelikhuijzen C.J."/>
            <person name="Hauser F."/>
            <person name="Cazzamali G."/>
            <person name="Williamson M."/>
            <person name="Park Y."/>
            <person name="Li B."/>
            <person name="Tanaka Y."/>
            <person name="Predel R."/>
            <person name="Neupert S."/>
            <person name="Schachtner J."/>
            <person name="Verleyen P."/>
            <person name="Raible F."/>
            <person name="Bork P."/>
            <person name="Friedrich M."/>
            <person name="Walden K.K."/>
            <person name="Robertson H.M."/>
            <person name="Angeli S."/>
            <person name="Foret S."/>
            <person name="Bucher G."/>
            <person name="Schuetz S."/>
            <person name="Maleszka R."/>
            <person name="Wimmer E.A."/>
            <person name="Beeman R.W."/>
            <person name="Lorenzen M."/>
            <person name="Tomoyasu Y."/>
            <person name="Miller S.C."/>
            <person name="Grossmann D."/>
            <person name="Bucher G."/>
        </authorList>
    </citation>
    <scope>NUCLEOTIDE SEQUENCE [LARGE SCALE GENOMIC DNA]</scope>
    <source>
        <strain evidence="1 2">Georgia GA2</strain>
    </source>
</reference>
<gene>
    <name evidence="1" type="primary">GLEAN_02705</name>
    <name evidence="1" type="ORF">TcasGA2_TC002705</name>
</gene>
<protein>
    <submittedName>
        <fullName evidence="1">Uncharacterized protein</fullName>
    </submittedName>
</protein>
<reference evidence="1 2" key="2">
    <citation type="journal article" date="2010" name="Nucleic Acids Res.">
        <title>BeetleBase in 2010: revisions to provide comprehensive genomic information for Tribolium castaneum.</title>
        <authorList>
            <person name="Kim H.S."/>
            <person name="Murphy T."/>
            <person name="Xia J."/>
            <person name="Caragea D."/>
            <person name="Park Y."/>
            <person name="Beeman R.W."/>
            <person name="Lorenzen M.D."/>
            <person name="Butcher S."/>
            <person name="Manak J.R."/>
            <person name="Brown S.J."/>
        </authorList>
    </citation>
    <scope>GENOME REANNOTATION</scope>
    <source>
        <strain evidence="1 2">Georgia GA2</strain>
    </source>
</reference>
<proteinExistence type="predicted"/>